<proteinExistence type="predicted"/>
<sequence length="149" mass="16600">MMLASCCHEPIVNHCPACHRAHSLAGHPRARSHTVTRPLAVGGELVIDLESWRRWVAGAARRRLVGWYGCVGEIIWLTCLRPRRSSACSPPCLLCQSRRLGFFSSRGSPVHVTGPLIFQMYVRLTFPIDIRVLFQANEIGIKRCPVGGN</sequence>
<dbReference type="Proteomes" id="UP000823388">
    <property type="component" value="Chromosome 2K"/>
</dbReference>
<dbReference type="AlphaFoldDB" id="A0A8T0W3N7"/>
<keyword evidence="2" id="KW-1185">Reference proteome</keyword>
<comment type="caution">
    <text evidence="1">The sequence shown here is derived from an EMBL/GenBank/DDBJ whole genome shotgun (WGS) entry which is preliminary data.</text>
</comment>
<name>A0A8T0W3N7_PANVG</name>
<gene>
    <name evidence="1" type="ORF">PVAP13_2KG166116</name>
</gene>
<protein>
    <submittedName>
        <fullName evidence="1">Uncharacterized protein</fullName>
    </submittedName>
</protein>
<organism evidence="1 2">
    <name type="scientific">Panicum virgatum</name>
    <name type="common">Blackwell switchgrass</name>
    <dbReference type="NCBI Taxonomy" id="38727"/>
    <lineage>
        <taxon>Eukaryota</taxon>
        <taxon>Viridiplantae</taxon>
        <taxon>Streptophyta</taxon>
        <taxon>Embryophyta</taxon>
        <taxon>Tracheophyta</taxon>
        <taxon>Spermatophyta</taxon>
        <taxon>Magnoliopsida</taxon>
        <taxon>Liliopsida</taxon>
        <taxon>Poales</taxon>
        <taxon>Poaceae</taxon>
        <taxon>PACMAD clade</taxon>
        <taxon>Panicoideae</taxon>
        <taxon>Panicodae</taxon>
        <taxon>Paniceae</taxon>
        <taxon>Panicinae</taxon>
        <taxon>Panicum</taxon>
        <taxon>Panicum sect. Hiantes</taxon>
    </lineage>
</organism>
<reference evidence="1" key="1">
    <citation type="submission" date="2020-05" db="EMBL/GenBank/DDBJ databases">
        <title>WGS assembly of Panicum virgatum.</title>
        <authorList>
            <person name="Lovell J.T."/>
            <person name="Jenkins J."/>
            <person name="Shu S."/>
            <person name="Juenger T.E."/>
            <person name="Schmutz J."/>
        </authorList>
    </citation>
    <scope>NUCLEOTIDE SEQUENCE</scope>
    <source>
        <strain evidence="1">AP13</strain>
    </source>
</reference>
<evidence type="ECO:0000313" key="1">
    <source>
        <dbReference type="EMBL" id="KAG2641207.1"/>
    </source>
</evidence>
<accession>A0A8T0W3N7</accession>
<evidence type="ECO:0000313" key="2">
    <source>
        <dbReference type="Proteomes" id="UP000823388"/>
    </source>
</evidence>
<dbReference type="EMBL" id="CM029039">
    <property type="protein sequence ID" value="KAG2641207.1"/>
    <property type="molecule type" value="Genomic_DNA"/>
</dbReference>